<keyword evidence="4" id="KW-1185">Reference proteome</keyword>
<gene>
    <name evidence="3" type="ORF">VPR_125</name>
</gene>
<evidence type="ECO:0000259" key="2">
    <source>
        <dbReference type="Pfam" id="PF24168"/>
    </source>
</evidence>
<organism evidence="3 4">
    <name type="scientific">Vibrio phage Vp_R1</name>
    <dbReference type="NCBI Taxonomy" id="2059867"/>
    <lineage>
        <taxon>Viruses</taxon>
        <taxon>Duplodnaviria</taxon>
        <taxon>Heunggongvirae</taxon>
        <taxon>Uroviricota</taxon>
        <taxon>Caudoviricetes</taxon>
        <taxon>Grimontviridae</taxon>
        <taxon>Dalianvirus</taxon>
        <taxon>Dalianvirus R1</taxon>
    </lineage>
</organism>
<accession>A0A2H5BQ73</accession>
<feature type="compositionally biased region" description="Pro residues" evidence="1">
    <location>
        <begin position="144"/>
        <end position="153"/>
    </location>
</feature>
<evidence type="ECO:0000313" key="3">
    <source>
        <dbReference type="EMBL" id="AUG88489.1"/>
    </source>
</evidence>
<dbReference type="EMBL" id="MG603697">
    <property type="protein sequence ID" value="AUG88489.1"/>
    <property type="molecule type" value="Genomic_DNA"/>
</dbReference>
<feature type="domain" description="Straight fiber protein PB4 spike" evidence="2">
    <location>
        <begin position="346"/>
        <end position="446"/>
    </location>
</feature>
<dbReference type="Pfam" id="PF24168">
    <property type="entry name" value="PB4_spike"/>
    <property type="match status" value="1"/>
</dbReference>
<protein>
    <recommendedName>
        <fullName evidence="2">Straight fiber protein PB4 spike domain-containing protein</fullName>
    </recommendedName>
</protein>
<sequence length="766" mass="83112">MSSRGQFIGSGADAGIYQPRPVPAESDQLATYINDELLQLGGRFNEVLEGGAFPPSSEMPQRWKDGQMVYFTKALDDTYPNGPYKGQKIVPSPGVYLYKDGREVGDPEPEDGSVEGRWWKIIDDPSSIQTQRFVYQFGNETTPETPPRGPGNPPTGWELSPPKKDNKGQYIWASEQLSVTEDLIYEWGDPIIWSGGVADGGEGVGTEQRFIAWPEGPAPTFSNPNDRYPRTPGGELYTLTIPPVDPPDSVYVYVTSGRIGAETDLLKSPWSNPVPYSTPDTTTIHRVWATGEEWGDPYPSFDPNGNPTPGNGWTDSVPPLSNDYPQWVSDRLEWRGNGAPQTVWTTPTYWNAQKGDKGDVGLPGGTGTAWITINGTQWGDLTATNTIVNTFGRDPIVWDVVTVKDVNSDYSEAKRWDGSAWIYDPNIIDGSLVVDGTIIGSAIKASTQIRIGGADAGGNPNYMVVLDGNPSEPYLMFAGHPDGSLANFTIDKNGNMNAKNAIFNGNITTGSTITGGTINGGQITSSNGNFTVDTAGNMTCQNATINGDLIGDIGNGGNARLIGSEVHVPTQIAKPTGNFTGFHVYSDGSTYIGSDAIIQGSVYAERIVGDITSAVLKSNDAFKQGYLAAGVWRTMREIVTVEHNRPYDRHLKIGVTERPQGFCISCDSQGYGDQFFYARLINIDTGYVAWEKSFNVNLQRFFTVDILTIITSVPSNTGAGTYELQVKCNRNIDGIQYMYDAYSADTSGAVQTLLEAVLFKDSGELS</sequence>
<reference evidence="3 4" key="1">
    <citation type="submission" date="2017-12" db="EMBL/GenBank/DDBJ databases">
        <title>Genomic analysis of a novel phage Vp_R1 lytic to Vibrio parahaemolyticus.</title>
        <authorList>
            <person name="Ren H."/>
            <person name="Li Z."/>
        </authorList>
    </citation>
    <scope>NUCLEOTIDE SEQUENCE [LARGE SCALE GENOMIC DNA]</scope>
</reference>
<evidence type="ECO:0000313" key="4">
    <source>
        <dbReference type="Proteomes" id="UP000240283"/>
    </source>
</evidence>
<proteinExistence type="predicted"/>
<feature type="region of interest" description="Disordered" evidence="1">
    <location>
        <begin position="139"/>
        <end position="164"/>
    </location>
</feature>
<name>A0A2H5BQ73_9CAUD</name>
<evidence type="ECO:0000256" key="1">
    <source>
        <dbReference type="SAM" id="MobiDB-lite"/>
    </source>
</evidence>
<dbReference type="InterPro" id="IPR057549">
    <property type="entry name" value="PB4_spike"/>
</dbReference>
<dbReference type="Proteomes" id="UP000240283">
    <property type="component" value="Segment"/>
</dbReference>